<gene>
    <name evidence="2" type="ORF">CHS0354_018608</name>
</gene>
<accession>A0AAE0TFM2</accession>
<dbReference type="Proteomes" id="UP001195483">
    <property type="component" value="Unassembled WGS sequence"/>
</dbReference>
<organism evidence="2 3">
    <name type="scientific">Potamilus streckersoni</name>
    <dbReference type="NCBI Taxonomy" id="2493646"/>
    <lineage>
        <taxon>Eukaryota</taxon>
        <taxon>Metazoa</taxon>
        <taxon>Spiralia</taxon>
        <taxon>Lophotrochozoa</taxon>
        <taxon>Mollusca</taxon>
        <taxon>Bivalvia</taxon>
        <taxon>Autobranchia</taxon>
        <taxon>Heteroconchia</taxon>
        <taxon>Palaeoheterodonta</taxon>
        <taxon>Unionida</taxon>
        <taxon>Unionoidea</taxon>
        <taxon>Unionidae</taxon>
        <taxon>Ambleminae</taxon>
        <taxon>Lampsilini</taxon>
        <taxon>Potamilus</taxon>
    </lineage>
</organism>
<reference evidence="2" key="1">
    <citation type="journal article" date="2021" name="Genome Biol. Evol.">
        <title>A High-Quality Reference Genome for a Parasitic Bivalve with Doubly Uniparental Inheritance (Bivalvia: Unionida).</title>
        <authorList>
            <person name="Smith C.H."/>
        </authorList>
    </citation>
    <scope>NUCLEOTIDE SEQUENCE</scope>
    <source>
        <strain evidence="2">CHS0354</strain>
    </source>
</reference>
<protein>
    <submittedName>
        <fullName evidence="2">Uncharacterized protein</fullName>
    </submittedName>
</protein>
<keyword evidence="3" id="KW-1185">Reference proteome</keyword>
<comment type="caution">
    <text evidence="2">The sequence shown here is derived from an EMBL/GenBank/DDBJ whole genome shotgun (WGS) entry which is preliminary data.</text>
</comment>
<dbReference type="EMBL" id="JAEAOA010001145">
    <property type="protein sequence ID" value="KAK3609055.1"/>
    <property type="molecule type" value="Genomic_DNA"/>
</dbReference>
<evidence type="ECO:0000313" key="2">
    <source>
        <dbReference type="EMBL" id="KAK3609055.1"/>
    </source>
</evidence>
<dbReference type="AlphaFoldDB" id="A0AAE0TFM2"/>
<feature type="region of interest" description="Disordered" evidence="1">
    <location>
        <begin position="1"/>
        <end position="20"/>
    </location>
</feature>
<evidence type="ECO:0000256" key="1">
    <source>
        <dbReference type="SAM" id="MobiDB-lite"/>
    </source>
</evidence>
<reference evidence="2" key="2">
    <citation type="journal article" date="2021" name="Genome Biol. Evol.">
        <title>Developing a high-quality reference genome for a parasitic bivalve with doubly uniparental inheritance (Bivalvia: Unionida).</title>
        <authorList>
            <person name="Smith C.H."/>
        </authorList>
    </citation>
    <scope>NUCLEOTIDE SEQUENCE</scope>
    <source>
        <strain evidence="2">CHS0354</strain>
        <tissue evidence="2">Mantle</tissue>
    </source>
</reference>
<evidence type="ECO:0000313" key="3">
    <source>
        <dbReference type="Proteomes" id="UP001195483"/>
    </source>
</evidence>
<sequence>MIFRNLSQSRKTDSKSRTRMVSKVNEDYTYSSPVAEANDTDLSGSQNVHHYEMLQESRHDLDQNKHYDKIQINVTTVSTDASTTETGNI</sequence>
<proteinExistence type="predicted"/>
<name>A0AAE0TFM2_9BIVA</name>
<reference evidence="2" key="3">
    <citation type="submission" date="2023-05" db="EMBL/GenBank/DDBJ databases">
        <authorList>
            <person name="Smith C.H."/>
        </authorList>
    </citation>
    <scope>NUCLEOTIDE SEQUENCE</scope>
    <source>
        <strain evidence="2">CHS0354</strain>
        <tissue evidence="2">Mantle</tissue>
    </source>
</reference>